<dbReference type="AlphaFoldDB" id="A0A9W9RI62"/>
<gene>
    <name evidence="1" type="ORF">N7496_011697</name>
</gene>
<sequence length="152" mass="17658">MQIAYHPLIQQDPKKRPNVTRIGINIYQPAWTGEPCNWGIIIGNDSNAMLMHLADLDHDPFYALRWESNKVRHFVDCGAIPNFHYDLALELIDFCAKGAMNCRNSHFWVFSSLCQLSSRCNMEIIPRVNEVLRHKRKERPVGFMDQLGYTKP</sequence>
<reference evidence="1" key="1">
    <citation type="submission" date="2022-11" db="EMBL/GenBank/DDBJ databases">
        <authorList>
            <person name="Petersen C."/>
        </authorList>
    </citation>
    <scope>NUCLEOTIDE SEQUENCE</scope>
    <source>
        <strain evidence="1">IBT 29864</strain>
    </source>
</reference>
<keyword evidence="2" id="KW-1185">Reference proteome</keyword>
<dbReference type="Proteomes" id="UP001147782">
    <property type="component" value="Unassembled WGS sequence"/>
</dbReference>
<organism evidence="1 2">
    <name type="scientific">Penicillium cataractarum</name>
    <dbReference type="NCBI Taxonomy" id="2100454"/>
    <lineage>
        <taxon>Eukaryota</taxon>
        <taxon>Fungi</taxon>
        <taxon>Dikarya</taxon>
        <taxon>Ascomycota</taxon>
        <taxon>Pezizomycotina</taxon>
        <taxon>Eurotiomycetes</taxon>
        <taxon>Eurotiomycetidae</taxon>
        <taxon>Eurotiales</taxon>
        <taxon>Aspergillaceae</taxon>
        <taxon>Penicillium</taxon>
    </lineage>
</organism>
<protein>
    <submittedName>
        <fullName evidence="1">Uncharacterized protein</fullName>
    </submittedName>
</protein>
<dbReference type="RefSeq" id="XP_056550570.1">
    <property type="nucleotide sequence ID" value="XM_056704610.1"/>
</dbReference>
<name>A0A9W9RI62_9EURO</name>
<dbReference type="EMBL" id="JAPZBS010000009">
    <property type="protein sequence ID" value="KAJ5359284.1"/>
    <property type="molecule type" value="Genomic_DNA"/>
</dbReference>
<reference evidence="1" key="2">
    <citation type="journal article" date="2023" name="IMA Fungus">
        <title>Comparative genomic study of the Penicillium genus elucidates a diverse pangenome and 15 lateral gene transfer events.</title>
        <authorList>
            <person name="Petersen C."/>
            <person name="Sorensen T."/>
            <person name="Nielsen M.R."/>
            <person name="Sondergaard T.E."/>
            <person name="Sorensen J.L."/>
            <person name="Fitzpatrick D.A."/>
            <person name="Frisvad J.C."/>
            <person name="Nielsen K.L."/>
        </authorList>
    </citation>
    <scope>NUCLEOTIDE SEQUENCE</scope>
    <source>
        <strain evidence="1">IBT 29864</strain>
    </source>
</reference>
<evidence type="ECO:0000313" key="1">
    <source>
        <dbReference type="EMBL" id="KAJ5359284.1"/>
    </source>
</evidence>
<comment type="caution">
    <text evidence="1">The sequence shown here is derived from an EMBL/GenBank/DDBJ whole genome shotgun (WGS) entry which is preliminary data.</text>
</comment>
<proteinExistence type="predicted"/>
<evidence type="ECO:0000313" key="2">
    <source>
        <dbReference type="Proteomes" id="UP001147782"/>
    </source>
</evidence>
<accession>A0A9W9RI62</accession>
<dbReference type="GeneID" id="81443789"/>
<dbReference type="OrthoDB" id="10324745at2759"/>